<gene>
    <name evidence="2" type="ORF">MAR_021887</name>
</gene>
<name>A0ABY7ECS9_MYAAR</name>
<feature type="transmembrane region" description="Helical" evidence="1">
    <location>
        <begin position="49"/>
        <end position="66"/>
    </location>
</feature>
<evidence type="ECO:0000313" key="3">
    <source>
        <dbReference type="Proteomes" id="UP001164746"/>
    </source>
</evidence>
<dbReference type="PANTHER" id="PTHR12560:SF0">
    <property type="entry name" value="LD18904P"/>
    <property type="match status" value="1"/>
</dbReference>
<evidence type="ECO:0000256" key="1">
    <source>
        <dbReference type="SAM" id="Phobius"/>
    </source>
</evidence>
<reference evidence="2" key="1">
    <citation type="submission" date="2022-11" db="EMBL/GenBank/DDBJ databases">
        <title>Centuries of genome instability and evolution in soft-shell clam transmissible cancer (bioRxiv).</title>
        <authorList>
            <person name="Hart S.F.M."/>
            <person name="Yonemitsu M.A."/>
            <person name="Giersch R.M."/>
            <person name="Beal B.F."/>
            <person name="Arriagada G."/>
            <person name="Davis B.W."/>
            <person name="Ostrander E.A."/>
            <person name="Goff S.P."/>
            <person name="Metzger M.J."/>
        </authorList>
    </citation>
    <scope>NUCLEOTIDE SEQUENCE</scope>
    <source>
        <strain evidence="2">MELC-2E11</strain>
        <tissue evidence="2">Siphon/mantle</tissue>
    </source>
</reference>
<organism evidence="2 3">
    <name type="scientific">Mya arenaria</name>
    <name type="common">Soft-shell clam</name>
    <dbReference type="NCBI Taxonomy" id="6604"/>
    <lineage>
        <taxon>Eukaryota</taxon>
        <taxon>Metazoa</taxon>
        <taxon>Spiralia</taxon>
        <taxon>Lophotrochozoa</taxon>
        <taxon>Mollusca</taxon>
        <taxon>Bivalvia</taxon>
        <taxon>Autobranchia</taxon>
        <taxon>Heteroconchia</taxon>
        <taxon>Euheterodonta</taxon>
        <taxon>Imparidentia</taxon>
        <taxon>Neoheterodontei</taxon>
        <taxon>Myida</taxon>
        <taxon>Myoidea</taxon>
        <taxon>Myidae</taxon>
        <taxon>Mya</taxon>
    </lineage>
</organism>
<evidence type="ECO:0000313" key="2">
    <source>
        <dbReference type="EMBL" id="WAR06518.1"/>
    </source>
</evidence>
<keyword evidence="1" id="KW-0812">Transmembrane</keyword>
<protein>
    <submittedName>
        <fullName evidence="2">CERS2-like protein</fullName>
    </submittedName>
</protein>
<dbReference type="Proteomes" id="UP001164746">
    <property type="component" value="Chromosome 5"/>
</dbReference>
<sequence length="211" mass="24840">MASFLSDAYDLFWDERWWFGSKINGTKYGWKDLENTPGSDVYFPKSVDLHGAILLGVFIVVLRYFLDKYVIYPLGYYLGIKRKRPLNLPTIPALETLYKHKVKPDSRVLQKTWLWETGNFFPGWPKQHVVPELYYYYQMELGFYWGLIFTLCFDHRRFYMLQLSGISVKIKDIRSDFENDSDFEKKSCNVHTTNDCNGNAHDPCSNGNVHS</sequence>
<keyword evidence="3" id="KW-1185">Reference proteome</keyword>
<accession>A0ABY7ECS9</accession>
<dbReference type="EMBL" id="CP111016">
    <property type="protein sequence ID" value="WAR06518.1"/>
    <property type="molecule type" value="Genomic_DNA"/>
</dbReference>
<proteinExistence type="predicted"/>
<dbReference type="PANTHER" id="PTHR12560">
    <property type="entry name" value="LONGEVITY ASSURANCE FACTOR 1 LAG1"/>
    <property type="match status" value="1"/>
</dbReference>
<keyword evidence="1" id="KW-1133">Transmembrane helix</keyword>
<dbReference type="InterPro" id="IPR016439">
    <property type="entry name" value="Lag1/Lac1-like"/>
</dbReference>
<keyword evidence="1" id="KW-0472">Membrane</keyword>